<feature type="compositionally biased region" description="Polar residues" evidence="3">
    <location>
        <begin position="118"/>
        <end position="128"/>
    </location>
</feature>
<keyword evidence="1 2" id="KW-0344">Guanine-nucleotide releasing factor</keyword>
<dbReference type="InterPro" id="IPR001895">
    <property type="entry name" value="RASGEF_cat_dom"/>
</dbReference>
<dbReference type="SMART" id="SM00147">
    <property type="entry name" value="RasGEF"/>
    <property type="match status" value="1"/>
</dbReference>
<evidence type="ECO:0000313" key="7">
    <source>
        <dbReference type="Proteomes" id="UP001385951"/>
    </source>
</evidence>
<proteinExistence type="predicted"/>
<feature type="region of interest" description="Disordered" evidence="3">
    <location>
        <begin position="1"/>
        <end position="69"/>
    </location>
</feature>
<feature type="compositionally biased region" description="Polar residues" evidence="3">
    <location>
        <begin position="22"/>
        <end position="38"/>
    </location>
</feature>
<dbReference type="InterPro" id="IPR000651">
    <property type="entry name" value="Ras-like_Gua-exchang_fac_N"/>
</dbReference>
<dbReference type="InterPro" id="IPR027417">
    <property type="entry name" value="P-loop_NTPase"/>
</dbReference>
<dbReference type="Pfam" id="PF00617">
    <property type="entry name" value="RasGEF"/>
    <property type="match status" value="1"/>
</dbReference>
<feature type="compositionally biased region" description="Polar residues" evidence="3">
    <location>
        <begin position="455"/>
        <end position="465"/>
    </location>
</feature>
<dbReference type="SUPFAM" id="SSF48366">
    <property type="entry name" value="Ras GEF"/>
    <property type="match status" value="1"/>
</dbReference>
<evidence type="ECO:0000313" key="6">
    <source>
        <dbReference type="EMBL" id="KAK7694634.1"/>
    </source>
</evidence>
<dbReference type="SUPFAM" id="SSF52540">
    <property type="entry name" value="P-loop containing nucleoside triphosphate hydrolases"/>
    <property type="match status" value="1"/>
</dbReference>
<dbReference type="PROSITE" id="PS50212">
    <property type="entry name" value="RASGEF_NTER"/>
    <property type="match status" value="1"/>
</dbReference>
<sequence length="1064" mass="117435">MSALDTQADLPHIPSLPPLEMPTSSFLTSSETTDSPSPALSDVPAEPFDGNSADRNSPTPSMLAPPTGLRKSISVDSFIQHKLAPGKATRTRVNAPGPYLLAASEGVTRESSPHHQHFPSTSSSYSRSGQDHYISRHSVSTRQRGISIGAVSTENYTTAYEDSDGERSEDLRRNAGKGKSVSRQTVPEGELTLPSRLPNILTASTAAPEPIVPERSSSLVHKLTKPRSLMSVNTHLVPPPKYSNHRPEVTIAVIGTRGCNKTSVIRKGLKAYGLSEAKSQHDPESSTSSIQYTLRVGKIPHGGNVPDSILRVMEIDLLPSDDMENRLSRLCASALAINGTVFCFDVSDLISFTRIESIIRALDRFKLPSIVLACKSGSEHRVNLDVASSVLSPLDVGLVDITTLNDQGKTRLRDAFELILKLASKANDRSTPRNPASPALVSNPGPAPWDISRADSATPTASSTMQAAQTQPQGQSSASGSPRLPPATRESSHSPPARARSMSDLLSEQDARRRDSRERKDSQWEKSSYLTSESASNGRKEESPQPTPPVRAPPWVSIDDLLDKLLFVGVSDDDPVFVNHFFLTYRRFSTPRSILLAMQKRMRSLDQPTGDPMFACFAQMKICCLLDSWIRTYRDDFAVPGTAGAFSALIKSILGKTYLLHYGSEFIPFMEILPTLCDRDAFWAIKVEAPLDDSDEDASSIAEPPPEILESPSLSSISSHSLPTPPEPRNPAPAPAPPPPSTRERKSSLPLGRLSAKDNFPPGFKEVLNKLKGNASKLERWSAAEIAQEINRVQCDYFLKIQPRHWLQHVFAHGKKQKALKMDTITHFHWVSNHIGQWATSIILSYDKPKARARQIEKFADVANRLRIENNYSGLRAIVAGINGATYDGDLSIEMYRAKNPTSWKALQSFDQLLQSVRSHQKYRMALRNTKGACIPALEIHLSDLIRAHEGNPDFHDDDPAKIHWAKFNMMGRFIDTISQCQKACIDTRAYYQQANFDIYKSFCIETPHDLLSPDMQTARHPPPDLDGNLDARGLDLSRSIPRDSLQHAVRDGSGPLFKKIFFW</sequence>
<dbReference type="Gene3D" id="3.40.50.300">
    <property type="entry name" value="P-loop containing nucleotide triphosphate hydrolases"/>
    <property type="match status" value="1"/>
</dbReference>
<dbReference type="Gene3D" id="1.10.840.10">
    <property type="entry name" value="Ras guanine-nucleotide exchange factors catalytic domain"/>
    <property type="match status" value="1"/>
</dbReference>
<dbReference type="Gene3D" id="1.20.870.10">
    <property type="entry name" value="Son of sevenless (SoS) protein Chain: S domain 1"/>
    <property type="match status" value="1"/>
</dbReference>
<dbReference type="Pfam" id="PF00618">
    <property type="entry name" value="RasGEF_N"/>
    <property type="match status" value="1"/>
</dbReference>
<feature type="compositionally biased region" description="Polar residues" evidence="3">
    <location>
        <begin position="137"/>
        <end position="160"/>
    </location>
</feature>
<dbReference type="CDD" id="cd00882">
    <property type="entry name" value="Ras_like_GTPase"/>
    <property type="match status" value="1"/>
</dbReference>
<feature type="domain" description="N-terminal Ras-GEF" evidence="5">
    <location>
        <begin position="546"/>
        <end position="674"/>
    </location>
</feature>
<feature type="compositionally biased region" description="Low complexity" evidence="3">
    <location>
        <begin position="712"/>
        <end position="722"/>
    </location>
</feature>
<feature type="compositionally biased region" description="Basic and acidic residues" evidence="3">
    <location>
        <begin position="509"/>
        <end position="524"/>
    </location>
</feature>
<comment type="caution">
    <text evidence="6">The sequence shown here is derived from an EMBL/GenBank/DDBJ whole genome shotgun (WGS) entry which is preliminary data.</text>
</comment>
<feature type="compositionally biased region" description="Polar residues" evidence="3">
    <location>
        <begin position="525"/>
        <end position="537"/>
    </location>
</feature>
<evidence type="ECO:0000259" key="5">
    <source>
        <dbReference type="PROSITE" id="PS50212"/>
    </source>
</evidence>
<dbReference type="InterPro" id="IPR036964">
    <property type="entry name" value="RASGEF_cat_dom_sf"/>
</dbReference>
<evidence type="ECO:0000256" key="2">
    <source>
        <dbReference type="PROSITE-ProRule" id="PRU00168"/>
    </source>
</evidence>
<reference evidence="6 7" key="1">
    <citation type="submission" date="2022-09" db="EMBL/GenBank/DDBJ databases">
        <authorList>
            <person name="Palmer J.M."/>
        </authorList>
    </citation>
    <scope>NUCLEOTIDE SEQUENCE [LARGE SCALE GENOMIC DNA]</scope>
    <source>
        <strain evidence="6 7">DSM 7382</strain>
    </source>
</reference>
<dbReference type="InterPro" id="IPR023578">
    <property type="entry name" value="Ras_GEF_dom_sf"/>
</dbReference>
<gene>
    <name evidence="6" type="ORF">QCA50_001821</name>
</gene>
<feature type="domain" description="Ras-GEF" evidence="4">
    <location>
        <begin position="782"/>
        <end position="1015"/>
    </location>
</feature>
<accession>A0AAW0GS13</accession>
<dbReference type="PROSITE" id="PS50009">
    <property type="entry name" value="RASGEF_CAT"/>
    <property type="match status" value="1"/>
</dbReference>
<dbReference type="InterPro" id="IPR008937">
    <property type="entry name" value="Ras-like_GEF"/>
</dbReference>
<dbReference type="AlphaFoldDB" id="A0AAW0GS13"/>
<feature type="region of interest" description="Disordered" evidence="3">
    <location>
        <begin position="427"/>
        <end position="552"/>
    </location>
</feature>
<organism evidence="6 7">
    <name type="scientific">Cerrena zonata</name>
    <dbReference type="NCBI Taxonomy" id="2478898"/>
    <lineage>
        <taxon>Eukaryota</taxon>
        <taxon>Fungi</taxon>
        <taxon>Dikarya</taxon>
        <taxon>Basidiomycota</taxon>
        <taxon>Agaricomycotina</taxon>
        <taxon>Agaricomycetes</taxon>
        <taxon>Polyporales</taxon>
        <taxon>Cerrenaceae</taxon>
        <taxon>Cerrena</taxon>
    </lineage>
</organism>
<feature type="compositionally biased region" description="Low complexity" evidence="3">
    <location>
        <begin position="466"/>
        <end position="482"/>
    </location>
</feature>
<dbReference type="GO" id="GO:0005085">
    <property type="term" value="F:guanyl-nucleotide exchange factor activity"/>
    <property type="evidence" value="ECO:0007669"/>
    <property type="project" value="UniProtKB-KW"/>
</dbReference>
<protein>
    <submittedName>
        <fullName evidence="6">Uncharacterized protein</fullName>
    </submittedName>
</protein>
<dbReference type="GO" id="GO:0007265">
    <property type="term" value="P:Ras protein signal transduction"/>
    <property type="evidence" value="ECO:0007669"/>
    <property type="project" value="TreeGrafter"/>
</dbReference>
<dbReference type="Proteomes" id="UP001385951">
    <property type="component" value="Unassembled WGS sequence"/>
</dbReference>
<dbReference type="PANTHER" id="PTHR23113">
    <property type="entry name" value="GUANINE NUCLEOTIDE EXCHANGE FACTOR"/>
    <property type="match status" value="1"/>
</dbReference>
<name>A0AAW0GS13_9APHY</name>
<feature type="region of interest" description="Disordered" evidence="3">
    <location>
        <begin position="712"/>
        <end position="758"/>
    </location>
</feature>
<evidence type="ECO:0000256" key="1">
    <source>
        <dbReference type="ARBA" id="ARBA00022658"/>
    </source>
</evidence>
<feature type="compositionally biased region" description="Pro residues" evidence="3">
    <location>
        <begin position="723"/>
        <end position="741"/>
    </location>
</feature>
<dbReference type="GO" id="GO:0005886">
    <property type="term" value="C:plasma membrane"/>
    <property type="evidence" value="ECO:0007669"/>
    <property type="project" value="TreeGrafter"/>
</dbReference>
<feature type="region of interest" description="Disordered" evidence="3">
    <location>
        <begin position="106"/>
        <end position="199"/>
    </location>
</feature>
<evidence type="ECO:0000256" key="3">
    <source>
        <dbReference type="SAM" id="MobiDB-lite"/>
    </source>
</evidence>
<keyword evidence="7" id="KW-1185">Reference proteome</keyword>
<dbReference type="EMBL" id="JASBNA010000002">
    <property type="protein sequence ID" value="KAK7694634.1"/>
    <property type="molecule type" value="Genomic_DNA"/>
</dbReference>
<dbReference type="PANTHER" id="PTHR23113:SF348">
    <property type="entry name" value="GUANYL-NUCLEOTIDE EXCHANGE FACTOR RASGEF, PUTATIVE (AFU_ORTHOLOGUE AFUA_1G04700)-RELATED"/>
    <property type="match status" value="1"/>
</dbReference>
<evidence type="ECO:0000259" key="4">
    <source>
        <dbReference type="PROSITE" id="PS50009"/>
    </source>
</evidence>